<dbReference type="AlphaFoldDB" id="A0A0A9GNI8"/>
<accession>A0A0A9GNI8</accession>
<reference evidence="1" key="1">
    <citation type="submission" date="2014-09" db="EMBL/GenBank/DDBJ databases">
        <authorList>
            <person name="Magalhaes I.L.F."/>
            <person name="Oliveira U."/>
            <person name="Santos F.R."/>
            <person name="Vidigal T.H.D.A."/>
            <person name="Brescovit A.D."/>
            <person name="Santos A.J."/>
        </authorList>
    </citation>
    <scope>NUCLEOTIDE SEQUENCE</scope>
    <source>
        <tissue evidence="1">Shoot tissue taken approximately 20 cm above the soil surface</tissue>
    </source>
</reference>
<protein>
    <submittedName>
        <fullName evidence="1">Uncharacterized protein</fullName>
    </submittedName>
</protein>
<reference evidence="1" key="2">
    <citation type="journal article" date="2015" name="Data Brief">
        <title>Shoot transcriptome of the giant reed, Arundo donax.</title>
        <authorList>
            <person name="Barrero R.A."/>
            <person name="Guerrero F.D."/>
            <person name="Moolhuijzen P."/>
            <person name="Goolsby J.A."/>
            <person name="Tidwell J."/>
            <person name="Bellgard S.E."/>
            <person name="Bellgard M.I."/>
        </authorList>
    </citation>
    <scope>NUCLEOTIDE SEQUENCE</scope>
    <source>
        <tissue evidence="1">Shoot tissue taken approximately 20 cm above the soil surface</tissue>
    </source>
</reference>
<evidence type="ECO:0000313" key="1">
    <source>
        <dbReference type="EMBL" id="JAE26685.1"/>
    </source>
</evidence>
<name>A0A0A9GNI8_ARUDO</name>
<proteinExistence type="predicted"/>
<organism evidence="1">
    <name type="scientific">Arundo donax</name>
    <name type="common">Giant reed</name>
    <name type="synonym">Donax arundinaceus</name>
    <dbReference type="NCBI Taxonomy" id="35708"/>
    <lineage>
        <taxon>Eukaryota</taxon>
        <taxon>Viridiplantae</taxon>
        <taxon>Streptophyta</taxon>
        <taxon>Embryophyta</taxon>
        <taxon>Tracheophyta</taxon>
        <taxon>Spermatophyta</taxon>
        <taxon>Magnoliopsida</taxon>
        <taxon>Liliopsida</taxon>
        <taxon>Poales</taxon>
        <taxon>Poaceae</taxon>
        <taxon>PACMAD clade</taxon>
        <taxon>Arundinoideae</taxon>
        <taxon>Arundineae</taxon>
        <taxon>Arundo</taxon>
    </lineage>
</organism>
<sequence length="58" mass="6342">MELPSLMRLAIPSPVGVTCASDCYLLCTLETSPFFCLFTYTAGCELLVCRDVCLFLLG</sequence>
<dbReference type="EMBL" id="GBRH01171211">
    <property type="protein sequence ID" value="JAE26685.1"/>
    <property type="molecule type" value="Transcribed_RNA"/>
</dbReference>